<evidence type="ECO:0000259" key="2">
    <source>
        <dbReference type="Pfam" id="PF02371"/>
    </source>
</evidence>
<name>A0A1E3RVZ2_MYCIE</name>
<dbReference type="GO" id="GO:0004803">
    <property type="term" value="F:transposase activity"/>
    <property type="evidence" value="ECO:0007669"/>
    <property type="project" value="InterPro"/>
</dbReference>
<gene>
    <name evidence="3" type="ORF">BST27_30470</name>
</gene>
<dbReference type="GO" id="GO:0003677">
    <property type="term" value="F:DNA binding"/>
    <property type="evidence" value="ECO:0007669"/>
    <property type="project" value="InterPro"/>
</dbReference>
<feature type="domain" description="Transposase IS110-like N-terminal" evidence="1">
    <location>
        <begin position="13"/>
        <end position="156"/>
    </location>
</feature>
<dbReference type="Pfam" id="PF02371">
    <property type="entry name" value="Transposase_20"/>
    <property type="match status" value="1"/>
</dbReference>
<evidence type="ECO:0000313" key="4">
    <source>
        <dbReference type="Proteomes" id="UP000192739"/>
    </source>
</evidence>
<proteinExistence type="predicted"/>
<dbReference type="PANTHER" id="PTHR33055:SF3">
    <property type="entry name" value="PUTATIVE TRANSPOSASE FOR IS117-RELATED"/>
    <property type="match status" value="1"/>
</dbReference>
<dbReference type="EMBL" id="MVHT01000232">
    <property type="protein sequence ID" value="ORA85872.1"/>
    <property type="molecule type" value="Genomic_DNA"/>
</dbReference>
<dbReference type="GO" id="GO:0006313">
    <property type="term" value="P:DNA transposition"/>
    <property type="evidence" value="ECO:0007669"/>
    <property type="project" value="InterPro"/>
</dbReference>
<dbReference type="InterPro" id="IPR002525">
    <property type="entry name" value="Transp_IS110-like_N"/>
</dbReference>
<dbReference type="NCBIfam" id="NF033542">
    <property type="entry name" value="transpos_IS110"/>
    <property type="match status" value="1"/>
</dbReference>
<evidence type="ECO:0000259" key="1">
    <source>
        <dbReference type="Pfam" id="PF01548"/>
    </source>
</evidence>
<feature type="domain" description="Transposase IS116/IS110/IS902 C-terminal" evidence="2">
    <location>
        <begin position="228"/>
        <end position="296"/>
    </location>
</feature>
<protein>
    <submittedName>
        <fullName evidence="3">IS110 family transposase</fullName>
    </submittedName>
</protein>
<dbReference type="RefSeq" id="WP_069422678.1">
    <property type="nucleotide sequence ID" value="NZ_MIHB01000162.1"/>
</dbReference>
<dbReference type="PANTHER" id="PTHR33055">
    <property type="entry name" value="TRANSPOSASE FOR INSERTION SEQUENCE ELEMENT IS1111A"/>
    <property type="match status" value="1"/>
</dbReference>
<evidence type="ECO:0000313" key="3">
    <source>
        <dbReference type="EMBL" id="ORA85872.1"/>
    </source>
</evidence>
<comment type="caution">
    <text evidence="3">The sequence shown here is derived from an EMBL/GenBank/DDBJ whole genome shotgun (WGS) entry which is preliminary data.</text>
</comment>
<accession>A0A1E3RVZ2</accession>
<dbReference type="InterPro" id="IPR047650">
    <property type="entry name" value="Transpos_IS110"/>
</dbReference>
<dbReference type="AlphaFoldDB" id="A0A1E3RVZ2"/>
<dbReference type="Proteomes" id="UP000192739">
    <property type="component" value="Unassembled WGS sequence"/>
</dbReference>
<organism evidence="3 4">
    <name type="scientific">Mycobacterium intermedium</name>
    <dbReference type="NCBI Taxonomy" id="28445"/>
    <lineage>
        <taxon>Bacteria</taxon>
        <taxon>Bacillati</taxon>
        <taxon>Actinomycetota</taxon>
        <taxon>Actinomycetes</taxon>
        <taxon>Mycobacteriales</taxon>
        <taxon>Mycobacteriaceae</taxon>
        <taxon>Mycobacterium</taxon>
        <taxon>Mycobacterium simiae complex</taxon>
    </lineage>
</organism>
<dbReference type="Pfam" id="PF01548">
    <property type="entry name" value="DEDD_Tnp_IS110"/>
    <property type="match status" value="1"/>
</dbReference>
<dbReference type="OrthoDB" id="3191145at2"/>
<reference evidence="3 4" key="1">
    <citation type="submission" date="2017-02" db="EMBL/GenBank/DDBJ databases">
        <title>The new phylogeny of genus Mycobacterium.</title>
        <authorList>
            <person name="Tortoli E."/>
            <person name="Trovato A."/>
            <person name="Cirillo D.M."/>
        </authorList>
    </citation>
    <scope>NUCLEOTIDE SEQUENCE [LARGE SCALE GENOMIC DNA]</scope>
    <source>
        <strain evidence="3 4">DSM 44049</strain>
    </source>
</reference>
<dbReference type="InterPro" id="IPR003346">
    <property type="entry name" value="Transposase_20"/>
</dbReference>
<sequence length="365" mass="40151">MWEAPVLRQRTSVGLDVHARSVLGCGLDGDTGELFERRLTPDHREILDWIGSLPAPVAVVYEAGPTGFGLARAVTAAGIECLVAAPSKLQRPAGNRVKTDALDARHLARLLHLGEVVAVNVPDEQQEAARDLVRAREDCRADLMAARLRLSHLLLRHGIVYSGGKAWTGTHELWLRRQRFELPGVQLAFDAAFDAMLSTLDRRDRLDRAIAAMATGSVFTPVVNRLGCLRGVSTLTAFGLAVEIGDWQRLSGRSIGAYLGLVPTENSSGATRSQGGITKTGNSHARRLLVEAAWHHRKPYRPGKLIRQRWDVASPAARARGHAANRRLHQRWVRFDERKKRPIVANAAIARELAGWCWSLATLDS</sequence>
<keyword evidence="4" id="KW-1185">Reference proteome</keyword>